<keyword evidence="2" id="KW-1185">Reference proteome</keyword>
<dbReference type="Proteomes" id="UP001230649">
    <property type="component" value="Unassembled WGS sequence"/>
</dbReference>
<sequence length="356" mass="39786">MELQYFANTFIYADRANYQMDSIRQPSAITYGHMDGYAGSIAMLIYWSILLSKSPYMVYQMSMAPPGHPIWLPASQDPMFEEAVAIVLSYLYASHAYSRVNARNARSVLYVADMFQIPEMVSYAYEVCRQSISSDNITDWVEWIEAQTPRRNDEASVSSTRASTSLSMPTDGQHMNGTGNGVAAVGSEGMSFGTAPVTQVSGSAPQRQEASRQATSSGWQDVLSQPVTSYVTQLKQDIYNYLTVLLPEELQNSDPETPLTQNPKYKEIIVQLPFDLFKTCIEDSRLHLGSDQERFAFAKSTIQQRKKRNAARNPQGLPEAPSVVENVVLRFGGGSGSKVHITRKSKQRSLWKVEKD</sequence>
<accession>A0ACC2WNH7</accession>
<comment type="caution">
    <text evidence="1">The sequence shown here is derived from an EMBL/GenBank/DDBJ whole genome shotgun (WGS) entry which is preliminary data.</text>
</comment>
<reference evidence="1" key="1">
    <citation type="submission" date="2023-04" db="EMBL/GenBank/DDBJ databases">
        <title>Draft Genome sequencing of Naganishia species isolated from polar environments using Oxford Nanopore Technology.</title>
        <authorList>
            <person name="Leo P."/>
            <person name="Venkateswaran K."/>
        </authorList>
    </citation>
    <scope>NUCLEOTIDE SEQUENCE</scope>
    <source>
        <strain evidence="1">MNA-CCFEE 5262</strain>
    </source>
</reference>
<dbReference type="EMBL" id="JASBWS010000014">
    <property type="protein sequence ID" value="KAJ9112759.1"/>
    <property type="molecule type" value="Genomic_DNA"/>
</dbReference>
<name>A0ACC2WNH7_9TREE</name>
<proteinExistence type="predicted"/>
<evidence type="ECO:0000313" key="2">
    <source>
        <dbReference type="Proteomes" id="UP001230649"/>
    </source>
</evidence>
<evidence type="ECO:0000313" key="1">
    <source>
        <dbReference type="EMBL" id="KAJ9112759.1"/>
    </source>
</evidence>
<organism evidence="1 2">
    <name type="scientific">Naganishia adeliensis</name>
    <dbReference type="NCBI Taxonomy" id="92952"/>
    <lineage>
        <taxon>Eukaryota</taxon>
        <taxon>Fungi</taxon>
        <taxon>Dikarya</taxon>
        <taxon>Basidiomycota</taxon>
        <taxon>Agaricomycotina</taxon>
        <taxon>Tremellomycetes</taxon>
        <taxon>Filobasidiales</taxon>
        <taxon>Filobasidiaceae</taxon>
        <taxon>Naganishia</taxon>
    </lineage>
</organism>
<gene>
    <name evidence="1" type="ORF">QFC20_002084</name>
</gene>
<protein>
    <submittedName>
        <fullName evidence="1">Uncharacterized protein</fullName>
    </submittedName>
</protein>